<dbReference type="InterPro" id="IPR036291">
    <property type="entry name" value="NAD(P)-bd_dom_sf"/>
</dbReference>
<sequence>MSALANTNTKILVTGANGYIASWIVASLLKRGYIVHASVRSEDRGTKLLETFKSYVDDGKLKLVVVRDMQEDGAWDEAVKDVDGVVHTAAEVHLSAVEPGDIIEPNVKSVIGLLESALRYGSSIKRIVYTSSCATIVDSVPSTVISVSEDDWNEADVKRCEQLGKDASGLAKYSASKVLAERALWDWHEKHKNSTVTPCTWDISVLNPPWVLGPSAHQITTYSELGGSNKALYHALTQGQFFGLSPGTTATSLNSPSVGWVDVRDFAEAHILALEVPKAGGERIIVCAGSGKAFVWQDFLDVAQSLNPPPYPSIAKGSTGEAFRAVTYASTKAKDILGLKYRTMEELTRDTLEECARLDI</sequence>
<comment type="caution">
    <text evidence="4">The sequence shown here is derived from an EMBL/GenBank/DDBJ whole genome shotgun (WGS) entry which is preliminary data.</text>
</comment>
<dbReference type="InterPro" id="IPR001509">
    <property type="entry name" value="Epimerase_deHydtase"/>
</dbReference>
<dbReference type="EMBL" id="JAYKXP010000018">
    <property type="protein sequence ID" value="KAK7047940.1"/>
    <property type="molecule type" value="Genomic_DNA"/>
</dbReference>
<dbReference type="GO" id="GO:0016616">
    <property type="term" value="F:oxidoreductase activity, acting on the CH-OH group of donors, NAD or NADP as acceptor"/>
    <property type="evidence" value="ECO:0007669"/>
    <property type="project" value="TreeGrafter"/>
</dbReference>
<dbReference type="AlphaFoldDB" id="A0AAW0D7V8"/>
<dbReference type="PANTHER" id="PTHR10366">
    <property type="entry name" value="NAD DEPENDENT EPIMERASE/DEHYDRATASE"/>
    <property type="match status" value="1"/>
</dbReference>
<name>A0AAW0D7V8_9AGAR</name>
<proteinExistence type="inferred from homology"/>
<dbReference type="Gene3D" id="3.40.50.720">
    <property type="entry name" value="NAD(P)-binding Rossmann-like Domain"/>
    <property type="match status" value="1"/>
</dbReference>
<keyword evidence="5" id="KW-1185">Reference proteome</keyword>
<evidence type="ECO:0000313" key="5">
    <source>
        <dbReference type="Proteomes" id="UP001383192"/>
    </source>
</evidence>
<evidence type="ECO:0000256" key="1">
    <source>
        <dbReference type="ARBA" id="ARBA00023002"/>
    </source>
</evidence>
<dbReference type="InterPro" id="IPR050425">
    <property type="entry name" value="NAD(P)_dehydrat-like"/>
</dbReference>
<comment type="similarity">
    <text evidence="2">Belongs to the NAD(P)-dependent epimerase/dehydratase family. Dihydroflavonol-4-reductase subfamily.</text>
</comment>
<dbReference type="PANTHER" id="PTHR10366:SF564">
    <property type="entry name" value="STEROL-4-ALPHA-CARBOXYLATE 3-DEHYDROGENASE, DECARBOXYLATING"/>
    <property type="match status" value="1"/>
</dbReference>
<evidence type="ECO:0000256" key="2">
    <source>
        <dbReference type="ARBA" id="ARBA00023445"/>
    </source>
</evidence>
<organism evidence="4 5">
    <name type="scientific">Paramarasmius palmivorus</name>
    <dbReference type="NCBI Taxonomy" id="297713"/>
    <lineage>
        <taxon>Eukaryota</taxon>
        <taxon>Fungi</taxon>
        <taxon>Dikarya</taxon>
        <taxon>Basidiomycota</taxon>
        <taxon>Agaricomycotina</taxon>
        <taxon>Agaricomycetes</taxon>
        <taxon>Agaricomycetidae</taxon>
        <taxon>Agaricales</taxon>
        <taxon>Marasmiineae</taxon>
        <taxon>Marasmiaceae</taxon>
        <taxon>Paramarasmius</taxon>
    </lineage>
</organism>
<dbReference type="Proteomes" id="UP001383192">
    <property type="component" value="Unassembled WGS sequence"/>
</dbReference>
<evidence type="ECO:0000313" key="4">
    <source>
        <dbReference type="EMBL" id="KAK7047940.1"/>
    </source>
</evidence>
<dbReference type="SUPFAM" id="SSF51735">
    <property type="entry name" value="NAD(P)-binding Rossmann-fold domains"/>
    <property type="match status" value="1"/>
</dbReference>
<feature type="domain" description="NAD-dependent epimerase/dehydratase" evidence="3">
    <location>
        <begin position="11"/>
        <end position="285"/>
    </location>
</feature>
<dbReference type="Pfam" id="PF01370">
    <property type="entry name" value="Epimerase"/>
    <property type="match status" value="1"/>
</dbReference>
<accession>A0AAW0D7V8</accession>
<evidence type="ECO:0000259" key="3">
    <source>
        <dbReference type="Pfam" id="PF01370"/>
    </source>
</evidence>
<protein>
    <recommendedName>
        <fullName evidence="3">NAD-dependent epimerase/dehydratase domain-containing protein</fullName>
    </recommendedName>
</protein>
<gene>
    <name evidence="4" type="ORF">VNI00_006268</name>
</gene>
<keyword evidence="1" id="KW-0560">Oxidoreductase</keyword>
<reference evidence="4 5" key="1">
    <citation type="submission" date="2024-01" db="EMBL/GenBank/DDBJ databases">
        <title>A draft genome for a cacao thread blight-causing isolate of Paramarasmius palmivorus.</title>
        <authorList>
            <person name="Baruah I.K."/>
            <person name="Bukari Y."/>
            <person name="Amoako-Attah I."/>
            <person name="Meinhardt L.W."/>
            <person name="Bailey B.A."/>
            <person name="Cohen S.P."/>
        </authorList>
    </citation>
    <scope>NUCLEOTIDE SEQUENCE [LARGE SCALE GENOMIC DNA]</scope>
    <source>
        <strain evidence="4 5">GH-12</strain>
    </source>
</reference>